<dbReference type="Proteomes" id="UP001327093">
    <property type="component" value="Unassembled WGS sequence"/>
</dbReference>
<evidence type="ECO:0000313" key="1">
    <source>
        <dbReference type="EMBL" id="MEB3371633.1"/>
    </source>
</evidence>
<organism evidence="1 2">
    <name type="scientific">Saccharopolyspora mangrovi</name>
    <dbReference type="NCBI Taxonomy" id="3082379"/>
    <lineage>
        <taxon>Bacteria</taxon>
        <taxon>Bacillati</taxon>
        <taxon>Actinomycetota</taxon>
        <taxon>Actinomycetes</taxon>
        <taxon>Pseudonocardiales</taxon>
        <taxon>Pseudonocardiaceae</taxon>
        <taxon>Saccharopolyspora</taxon>
    </lineage>
</organism>
<reference evidence="1 2" key="1">
    <citation type="submission" date="2023-10" db="EMBL/GenBank/DDBJ databases">
        <title>Saccharopolyspora sp. nov., isolated from mangrove soil.</title>
        <authorList>
            <person name="Lu Y."/>
            <person name="Liu W."/>
        </authorList>
    </citation>
    <scope>NUCLEOTIDE SEQUENCE [LARGE SCALE GENOMIC DNA]</scope>
    <source>
        <strain evidence="1 2">S2-29</strain>
    </source>
</reference>
<name>A0ABU6AJA1_9PSEU</name>
<protein>
    <submittedName>
        <fullName evidence="1">Uncharacterized protein</fullName>
    </submittedName>
</protein>
<gene>
    <name evidence="1" type="ORF">R4I43_29945</name>
</gene>
<dbReference type="EMBL" id="JAWLNX010000030">
    <property type="protein sequence ID" value="MEB3371633.1"/>
    <property type="molecule type" value="Genomic_DNA"/>
</dbReference>
<sequence length="100" mass="11777">MTVTLRTDMVSDPQDRHEYLRQIVRETVVPLRLHQERAEEDHWGEVVRTDLPLGSVARLTAFPTKVERTPKLIRESDPDFYQPHDHCTGADPYVMRLVRR</sequence>
<keyword evidence="2" id="KW-1185">Reference proteome</keyword>
<dbReference type="RefSeq" id="WP_324269057.1">
    <property type="nucleotide sequence ID" value="NZ_JAWLNX010000030.1"/>
</dbReference>
<accession>A0ABU6AJA1</accession>
<evidence type="ECO:0000313" key="2">
    <source>
        <dbReference type="Proteomes" id="UP001327093"/>
    </source>
</evidence>
<proteinExistence type="predicted"/>
<comment type="caution">
    <text evidence="1">The sequence shown here is derived from an EMBL/GenBank/DDBJ whole genome shotgun (WGS) entry which is preliminary data.</text>
</comment>